<dbReference type="Pfam" id="PF03547">
    <property type="entry name" value="Mem_trans"/>
    <property type="match status" value="1"/>
</dbReference>
<comment type="subcellular location">
    <subcellularLocation>
        <location evidence="1">Cell membrane</location>
        <topology evidence="1">Multi-pass membrane protein</topology>
    </subcellularLocation>
</comment>
<feature type="transmembrane region" description="Helical" evidence="8">
    <location>
        <begin position="192"/>
        <end position="214"/>
    </location>
</feature>
<keyword evidence="6 8" id="KW-1133">Transmembrane helix</keyword>
<dbReference type="GO" id="GO:0005886">
    <property type="term" value="C:plasma membrane"/>
    <property type="evidence" value="ECO:0007669"/>
    <property type="project" value="UniProtKB-SubCell"/>
</dbReference>
<comment type="caution">
    <text evidence="9">The sequence shown here is derived from an EMBL/GenBank/DDBJ whole genome shotgun (WGS) entry which is preliminary data.</text>
</comment>
<gene>
    <name evidence="9" type="ORF">AAV94_10135</name>
</gene>
<reference evidence="9 10" key="1">
    <citation type="submission" date="2015-05" db="EMBL/GenBank/DDBJ databases">
        <title>Draft genome sequence of Lampropedia sp. CT6, isolated from the microbial mat of a hot water spring, located at Manikaran, India.</title>
        <authorList>
            <person name="Tripathi C."/>
            <person name="Rani P."/>
            <person name="Mahato N.K."/>
            <person name="Lal R."/>
        </authorList>
    </citation>
    <scope>NUCLEOTIDE SEQUENCE [LARGE SCALE GENOMIC DNA]</scope>
    <source>
        <strain evidence="9 10">CT6</strain>
    </source>
</reference>
<evidence type="ECO:0008006" key="11">
    <source>
        <dbReference type="Google" id="ProtNLM"/>
    </source>
</evidence>
<dbReference type="EMBL" id="LBNQ01000032">
    <property type="protein sequence ID" value="KKW67511.1"/>
    <property type="molecule type" value="Genomic_DNA"/>
</dbReference>
<keyword evidence="10" id="KW-1185">Reference proteome</keyword>
<dbReference type="AlphaFoldDB" id="A0A0U1PYG4"/>
<keyword evidence="4" id="KW-1003">Cell membrane</keyword>
<comment type="similarity">
    <text evidence="2">Belongs to the auxin efflux carrier (TC 2.A.69) family.</text>
</comment>
<sequence>MLAYVTPVFLIIALGVAVKRMRNTPPTLFPSLEWLTFYVAFPALLFLRTAQLQMDAATLKALATLVIGPVLLMLLLALLLLRWGLRALPAPARSSVVQGTTRPSTYFGLAVAGLVFPPEISALVMLALAIAMPPVNVIAVVALAWWSGQRVTARTIARNLARNPIILATLAGTLTNLSGVPLPAFLANALEILGGVALGLGLLCVGGGLVFQLQGAYPLTVILTDALKLLGLPSLTWLLCRWLAVSDDMTIAACFFAALPTAPNAYIMARQLGGDARLMASLITTQTLLSMVTVPLWLMVLGVSR</sequence>
<feature type="transmembrane region" description="Helical" evidence="8">
    <location>
        <begin position="279"/>
        <end position="300"/>
    </location>
</feature>
<dbReference type="STRING" id="1610491.AAV94_10135"/>
<dbReference type="GO" id="GO:0055085">
    <property type="term" value="P:transmembrane transport"/>
    <property type="evidence" value="ECO:0007669"/>
    <property type="project" value="InterPro"/>
</dbReference>
<organism evidence="9 10">
    <name type="scientific">Lampropedia cohaerens</name>
    <dbReference type="NCBI Taxonomy" id="1610491"/>
    <lineage>
        <taxon>Bacteria</taxon>
        <taxon>Pseudomonadati</taxon>
        <taxon>Pseudomonadota</taxon>
        <taxon>Betaproteobacteria</taxon>
        <taxon>Burkholderiales</taxon>
        <taxon>Comamonadaceae</taxon>
        <taxon>Lampropedia</taxon>
    </lineage>
</organism>
<dbReference type="InterPro" id="IPR004776">
    <property type="entry name" value="Mem_transp_PIN-like"/>
</dbReference>
<dbReference type="OrthoDB" id="9805563at2"/>
<dbReference type="PANTHER" id="PTHR36838">
    <property type="entry name" value="AUXIN EFFLUX CARRIER FAMILY PROTEIN"/>
    <property type="match status" value="1"/>
</dbReference>
<evidence type="ECO:0000256" key="5">
    <source>
        <dbReference type="ARBA" id="ARBA00022692"/>
    </source>
</evidence>
<evidence type="ECO:0000313" key="10">
    <source>
        <dbReference type="Proteomes" id="UP000050580"/>
    </source>
</evidence>
<name>A0A0U1PYG4_9BURK</name>
<evidence type="ECO:0000256" key="6">
    <source>
        <dbReference type="ARBA" id="ARBA00022989"/>
    </source>
</evidence>
<feature type="transmembrane region" description="Helical" evidence="8">
    <location>
        <begin position="27"/>
        <end position="47"/>
    </location>
</feature>
<dbReference type="Gene3D" id="1.20.1530.20">
    <property type="match status" value="1"/>
</dbReference>
<keyword evidence="3" id="KW-0813">Transport</keyword>
<dbReference type="PANTHER" id="PTHR36838:SF4">
    <property type="entry name" value="AUXIN EFFLUX CARRIER FAMILY PROTEIN"/>
    <property type="match status" value="1"/>
</dbReference>
<feature type="transmembrane region" description="Helical" evidence="8">
    <location>
        <begin position="165"/>
        <end position="186"/>
    </location>
</feature>
<evidence type="ECO:0000313" key="9">
    <source>
        <dbReference type="EMBL" id="KKW67511.1"/>
    </source>
</evidence>
<evidence type="ECO:0000256" key="3">
    <source>
        <dbReference type="ARBA" id="ARBA00022448"/>
    </source>
</evidence>
<accession>A0A0U1PYG4</accession>
<proteinExistence type="inferred from homology"/>
<feature type="transmembrane region" description="Helical" evidence="8">
    <location>
        <begin position="59"/>
        <end position="81"/>
    </location>
</feature>
<evidence type="ECO:0000256" key="8">
    <source>
        <dbReference type="SAM" id="Phobius"/>
    </source>
</evidence>
<protein>
    <recommendedName>
        <fullName evidence="11">Transporter</fullName>
    </recommendedName>
</protein>
<evidence type="ECO:0000256" key="1">
    <source>
        <dbReference type="ARBA" id="ARBA00004651"/>
    </source>
</evidence>
<feature type="transmembrane region" description="Helical" evidence="8">
    <location>
        <begin position="250"/>
        <end position="267"/>
    </location>
</feature>
<dbReference type="RefSeq" id="WP_046742205.1">
    <property type="nucleotide sequence ID" value="NZ_LBNQ01000032.1"/>
</dbReference>
<keyword evidence="7 8" id="KW-0472">Membrane</keyword>
<dbReference type="InterPro" id="IPR038770">
    <property type="entry name" value="Na+/solute_symporter_sf"/>
</dbReference>
<dbReference type="PATRIC" id="fig|1610491.3.peg.2155"/>
<evidence type="ECO:0000256" key="2">
    <source>
        <dbReference type="ARBA" id="ARBA00010145"/>
    </source>
</evidence>
<dbReference type="Proteomes" id="UP000050580">
    <property type="component" value="Unassembled WGS sequence"/>
</dbReference>
<keyword evidence="5 8" id="KW-0812">Transmembrane</keyword>
<evidence type="ECO:0000256" key="4">
    <source>
        <dbReference type="ARBA" id="ARBA00022475"/>
    </source>
</evidence>
<evidence type="ECO:0000256" key="7">
    <source>
        <dbReference type="ARBA" id="ARBA00023136"/>
    </source>
</evidence>
<feature type="transmembrane region" description="Helical" evidence="8">
    <location>
        <begin position="120"/>
        <end position="145"/>
    </location>
</feature>